<keyword evidence="2" id="KW-0964">Secreted</keyword>
<dbReference type="PROSITE" id="PS51390">
    <property type="entry name" value="WAP"/>
    <property type="match status" value="1"/>
</dbReference>
<comment type="function">
    <text evidence="7">Has growth inhibitory activity.</text>
</comment>
<evidence type="ECO:0000256" key="4">
    <source>
        <dbReference type="ARBA" id="ARBA00022729"/>
    </source>
</evidence>
<feature type="non-terminal residue" evidence="11">
    <location>
        <position position="1"/>
    </location>
</feature>
<dbReference type="GO" id="GO:0001558">
    <property type="term" value="P:regulation of cell growth"/>
    <property type="evidence" value="ECO:0007669"/>
    <property type="project" value="TreeGrafter"/>
</dbReference>
<reference evidence="11" key="1">
    <citation type="submission" date="2014-12" db="EMBL/GenBank/DDBJ databases">
        <title>Insight into the proteome of Arion vulgaris.</title>
        <authorList>
            <person name="Aradska J."/>
            <person name="Bulat T."/>
            <person name="Smidak R."/>
            <person name="Sarate P."/>
            <person name="Gangsoo J."/>
            <person name="Sialana F."/>
            <person name="Bilban M."/>
            <person name="Lubec G."/>
        </authorList>
    </citation>
    <scope>NUCLEOTIDE SEQUENCE</scope>
    <source>
        <tissue evidence="11">Skin</tissue>
    </source>
</reference>
<dbReference type="InterPro" id="IPR008197">
    <property type="entry name" value="WAP_dom"/>
</dbReference>
<dbReference type="GO" id="GO:0004867">
    <property type="term" value="F:serine-type endopeptidase inhibitor activity"/>
    <property type="evidence" value="ECO:0007669"/>
    <property type="project" value="UniProtKB-KW"/>
</dbReference>
<dbReference type="Gene3D" id="4.10.75.10">
    <property type="entry name" value="Elafin-like"/>
    <property type="match status" value="1"/>
</dbReference>
<evidence type="ECO:0000256" key="5">
    <source>
        <dbReference type="ARBA" id="ARBA00022900"/>
    </source>
</evidence>
<comment type="subcellular location">
    <subcellularLocation>
        <location evidence="1">Secreted</location>
    </subcellularLocation>
</comment>
<dbReference type="PANTHER" id="PTHR14308">
    <property type="entry name" value="WAP FOUR-DISULFIDE CORE DOMAIN PROTEIN 1"/>
    <property type="match status" value="1"/>
</dbReference>
<dbReference type="EMBL" id="HACG01025437">
    <property type="protein sequence ID" value="CEK72302.1"/>
    <property type="molecule type" value="Transcribed_RNA"/>
</dbReference>
<organism evidence="11">
    <name type="scientific">Arion vulgaris</name>
    <dbReference type="NCBI Taxonomy" id="1028688"/>
    <lineage>
        <taxon>Eukaryota</taxon>
        <taxon>Metazoa</taxon>
        <taxon>Spiralia</taxon>
        <taxon>Lophotrochozoa</taxon>
        <taxon>Mollusca</taxon>
        <taxon>Gastropoda</taxon>
        <taxon>Heterobranchia</taxon>
        <taxon>Euthyneura</taxon>
        <taxon>Panpulmonata</taxon>
        <taxon>Eupulmonata</taxon>
        <taxon>Stylommatophora</taxon>
        <taxon>Helicina</taxon>
        <taxon>Arionoidea</taxon>
        <taxon>Arionidae</taxon>
        <taxon>Arion</taxon>
    </lineage>
</organism>
<name>A0A0B6ZVC3_9EUPU</name>
<protein>
    <recommendedName>
        <fullName evidence="8">WAP four-disulfide core domain protein 1</fullName>
    </recommendedName>
</protein>
<evidence type="ECO:0000313" key="10">
    <source>
        <dbReference type="EMBL" id="CEK72301.1"/>
    </source>
</evidence>
<proteinExistence type="predicted"/>
<evidence type="ECO:0000256" key="6">
    <source>
        <dbReference type="ARBA" id="ARBA00023157"/>
    </source>
</evidence>
<dbReference type="FunFam" id="4.10.75.10:FF:000003">
    <property type="entry name" value="WAP four-disulfide core domain protein 1"/>
    <property type="match status" value="1"/>
</dbReference>
<sequence>RLAANFARVLCERDQVFFFIRTVQILTFSLPGSTWRSNLVSMTSPHHMHVPWLGVQCVLLLITSMIMTSQCTPVHDIIDGNVQDERWLSDESFYGFDNIEDTLQADGRDLTSNDLCPPVPRRLPVGGCDVQPCSSDRECANKQYKCCYNGCVYTCLPEVKPPSYFDWIREPMRQHQFGQSWLIAGPKLQLDAELCSTTPALDDSDPLLCPHGYECSIDEAGRPAEGIPNIGHCVKVVEDVSFASMLFGENFNQVHTTPEENVADLKEDSASMHACRLEEQKIILSGHSVIIGGRSCFCQQTRLTCEDLLASHNT</sequence>
<evidence type="ECO:0000256" key="7">
    <source>
        <dbReference type="ARBA" id="ARBA00056452"/>
    </source>
</evidence>
<evidence type="ECO:0000256" key="2">
    <source>
        <dbReference type="ARBA" id="ARBA00022525"/>
    </source>
</evidence>
<dbReference type="PANTHER" id="PTHR14308:SF0">
    <property type="entry name" value="WAP FOUR-DISULFIDE CORE DOMAIN PROTEIN 1"/>
    <property type="match status" value="1"/>
</dbReference>
<evidence type="ECO:0000256" key="3">
    <source>
        <dbReference type="ARBA" id="ARBA00022690"/>
    </source>
</evidence>
<dbReference type="AlphaFoldDB" id="A0A0B6ZVC3"/>
<evidence type="ECO:0000313" key="11">
    <source>
        <dbReference type="EMBL" id="CEK72302.1"/>
    </source>
</evidence>
<gene>
    <name evidence="11" type="primary">ORF81830</name>
    <name evidence="10" type="synonym">ORF81825</name>
</gene>
<accession>A0A0B6ZVC3</accession>
<evidence type="ECO:0000259" key="9">
    <source>
        <dbReference type="PROSITE" id="PS51390"/>
    </source>
</evidence>
<keyword evidence="6" id="KW-1015">Disulfide bond</keyword>
<keyword evidence="4" id="KW-0732">Signal</keyword>
<evidence type="ECO:0000256" key="8">
    <source>
        <dbReference type="ARBA" id="ARBA00072704"/>
    </source>
</evidence>
<evidence type="ECO:0000256" key="1">
    <source>
        <dbReference type="ARBA" id="ARBA00004613"/>
    </source>
</evidence>
<dbReference type="SUPFAM" id="SSF57256">
    <property type="entry name" value="Elafin-like"/>
    <property type="match status" value="1"/>
</dbReference>
<keyword evidence="3" id="KW-0646">Protease inhibitor</keyword>
<keyword evidence="5" id="KW-0722">Serine protease inhibitor</keyword>
<dbReference type="Pfam" id="PF00095">
    <property type="entry name" value="WAP"/>
    <property type="match status" value="1"/>
</dbReference>
<dbReference type="EMBL" id="HACG01025436">
    <property type="protein sequence ID" value="CEK72301.1"/>
    <property type="molecule type" value="Transcribed_RNA"/>
</dbReference>
<dbReference type="InterPro" id="IPR042357">
    <property type="entry name" value="WFDC1"/>
</dbReference>
<dbReference type="InterPro" id="IPR036645">
    <property type="entry name" value="Elafin-like_sf"/>
</dbReference>
<dbReference type="GO" id="GO:0005615">
    <property type="term" value="C:extracellular space"/>
    <property type="evidence" value="ECO:0007669"/>
    <property type="project" value="TreeGrafter"/>
</dbReference>
<feature type="domain" description="WAP" evidence="9">
    <location>
        <begin position="109"/>
        <end position="159"/>
    </location>
</feature>